<accession>A0A9W8UK17</accession>
<protein>
    <submittedName>
        <fullName evidence="2">Uncharacterized protein</fullName>
    </submittedName>
</protein>
<evidence type="ECO:0000313" key="3">
    <source>
        <dbReference type="Proteomes" id="UP001144673"/>
    </source>
</evidence>
<feature type="region of interest" description="Disordered" evidence="1">
    <location>
        <begin position="206"/>
        <end position="251"/>
    </location>
</feature>
<keyword evidence="3" id="KW-1185">Reference proteome</keyword>
<dbReference type="KEGG" id="amus:LMH87_002818"/>
<feature type="compositionally biased region" description="Basic and acidic residues" evidence="1">
    <location>
        <begin position="220"/>
        <end position="234"/>
    </location>
</feature>
<feature type="region of interest" description="Disordered" evidence="1">
    <location>
        <begin position="24"/>
        <end position="48"/>
    </location>
</feature>
<proteinExistence type="predicted"/>
<dbReference type="Proteomes" id="UP001144673">
    <property type="component" value="Chromosome 3"/>
</dbReference>
<sequence>MTYDHTAFDAFHWLPEENPANIVEISSDDDNDKKPPVLSYPRHVDETPKEVEQTAEAKAASAAFRTAIGTSIPFYFTDMAVRQKIRASGIRMLEIAVRSGIALDALFIDDNCLPGWPYRYWDPEVQSLHEVIQSRLAECQDAQELGSRLREAVVQLGNDRIQEAILLGLELGDMSIGEDLLPTWETGDQNDTWDDEDDTIMGVESAVDSEHVSPPTTDSVEEKATDAAATHEHQPPSAWSSDSESNEPESECELYDDEISLFNFLCQHPVIEENDEDAPLGNIVHDVDVVGSSFDGSGPVDFEVYLAQDDSDIEQLPEVELAIDEDAFAHHYDLADVIDLELAGGGIYWVKPREEQVDKEAPEDEEEDEEMEELEELEVLECTMESPEEEGSLDEPMTPPSAAGPEALAGWIVI</sequence>
<reference evidence="2" key="1">
    <citation type="journal article" date="2023" name="Access Microbiol">
        <title>De-novo genome assembly for Akanthomyces muscarius, a biocontrol agent of insect agricultural pests.</title>
        <authorList>
            <person name="Erdos Z."/>
            <person name="Studholme D.J."/>
            <person name="Raymond B."/>
            <person name="Sharma M."/>
        </authorList>
    </citation>
    <scope>NUCLEOTIDE SEQUENCE</scope>
    <source>
        <strain evidence="2">Ve6</strain>
    </source>
</reference>
<comment type="caution">
    <text evidence="2">The sequence shown here is derived from an EMBL/GenBank/DDBJ whole genome shotgun (WGS) entry which is preliminary data.</text>
</comment>
<dbReference type="AlphaFoldDB" id="A0A9W8UK17"/>
<dbReference type="RefSeq" id="XP_056051284.1">
    <property type="nucleotide sequence ID" value="XM_056194336.1"/>
</dbReference>
<gene>
    <name evidence="2" type="ORF">LMH87_002818</name>
</gene>
<organism evidence="2 3">
    <name type="scientific">Akanthomyces muscarius</name>
    <name type="common">Entomopathogenic fungus</name>
    <name type="synonym">Lecanicillium muscarium</name>
    <dbReference type="NCBI Taxonomy" id="2231603"/>
    <lineage>
        <taxon>Eukaryota</taxon>
        <taxon>Fungi</taxon>
        <taxon>Dikarya</taxon>
        <taxon>Ascomycota</taxon>
        <taxon>Pezizomycotina</taxon>
        <taxon>Sordariomycetes</taxon>
        <taxon>Hypocreomycetidae</taxon>
        <taxon>Hypocreales</taxon>
        <taxon>Cordycipitaceae</taxon>
        <taxon>Akanthomyces</taxon>
    </lineage>
</organism>
<dbReference type="GeneID" id="80889977"/>
<feature type="region of interest" description="Disordered" evidence="1">
    <location>
        <begin position="383"/>
        <end position="409"/>
    </location>
</feature>
<evidence type="ECO:0000256" key="1">
    <source>
        <dbReference type="SAM" id="MobiDB-lite"/>
    </source>
</evidence>
<evidence type="ECO:0000313" key="2">
    <source>
        <dbReference type="EMBL" id="KAJ4148343.1"/>
    </source>
</evidence>
<name>A0A9W8UK17_AKAMU</name>
<dbReference type="EMBL" id="JAJHUN010000010">
    <property type="protein sequence ID" value="KAJ4148343.1"/>
    <property type="molecule type" value="Genomic_DNA"/>
</dbReference>